<evidence type="ECO:0000256" key="2">
    <source>
        <dbReference type="HAMAP-Rule" id="MF_00346"/>
    </source>
</evidence>
<dbReference type="AlphaFoldDB" id="A0A2M8RWE8"/>
<dbReference type="Pfam" id="PF03695">
    <property type="entry name" value="UPF0149"/>
    <property type="match status" value="1"/>
</dbReference>
<dbReference type="PANTHER" id="PTHR37528:SF1">
    <property type="entry name" value="UPF0149 PROTEIN YGFB"/>
    <property type="match status" value="1"/>
</dbReference>
<dbReference type="OrthoDB" id="9783391at2"/>
<keyword evidence="4" id="KW-1185">Reference proteome</keyword>
<dbReference type="SUPFAM" id="SSF101327">
    <property type="entry name" value="YgfB-like"/>
    <property type="match status" value="1"/>
</dbReference>
<evidence type="ECO:0000313" key="4">
    <source>
        <dbReference type="Proteomes" id="UP000230282"/>
    </source>
</evidence>
<dbReference type="NCBIfam" id="TIGR02292">
    <property type="entry name" value="ygfB_yecA"/>
    <property type="match status" value="1"/>
</dbReference>
<evidence type="ECO:0000256" key="1">
    <source>
        <dbReference type="ARBA" id="ARBA00038308"/>
    </source>
</evidence>
<gene>
    <name evidence="3" type="ORF">CVP04_05355</name>
</gene>
<name>A0A2M8RWE8_9PAST</name>
<dbReference type="RefSeq" id="WP_100296489.1">
    <property type="nucleotide sequence ID" value="NZ_PHGZ01000011.1"/>
</dbReference>
<dbReference type="Gene3D" id="1.20.120.740">
    <property type="entry name" value="YgfB uncharacterised protein family UPF0149, PF03695"/>
    <property type="match status" value="1"/>
</dbReference>
<dbReference type="PANTHER" id="PTHR37528">
    <property type="entry name" value="UPF0149 PROTEIN YGFB"/>
    <property type="match status" value="1"/>
</dbReference>
<dbReference type="InterPro" id="IPR036255">
    <property type="entry name" value="YgfB-like_sf"/>
</dbReference>
<reference evidence="3 4" key="1">
    <citation type="submission" date="2017-11" db="EMBL/GenBank/DDBJ databases">
        <title>Reclassification of Bisgaard taxon 5 as Caviibacterium pharyngocola gen. nov., sp. nov.</title>
        <authorList>
            <person name="Christensen H."/>
        </authorList>
    </citation>
    <scope>NUCLEOTIDE SEQUENCE [LARGE SCALE GENOMIC DNA]</scope>
    <source>
        <strain evidence="3 4">7_3</strain>
    </source>
</reference>
<evidence type="ECO:0000313" key="3">
    <source>
        <dbReference type="EMBL" id="PJG83203.1"/>
    </source>
</evidence>
<protein>
    <recommendedName>
        <fullName evidence="2">UPF0149 protein CVP04_05355</fullName>
    </recommendedName>
</protein>
<comment type="caution">
    <text evidence="3">The sequence shown here is derived from an EMBL/GenBank/DDBJ whole genome shotgun (WGS) entry which is preliminary data.</text>
</comment>
<proteinExistence type="inferred from homology"/>
<dbReference type="GO" id="GO:0005829">
    <property type="term" value="C:cytosol"/>
    <property type="evidence" value="ECO:0007669"/>
    <property type="project" value="TreeGrafter"/>
</dbReference>
<dbReference type="Proteomes" id="UP000230282">
    <property type="component" value="Unassembled WGS sequence"/>
</dbReference>
<dbReference type="NCBIfam" id="NF002477">
    <property type="entry name" value="PRK01736.1"/>
    <property type="match status" value="1"/>
</dbReference>
<dbReference type="HAMAP" id="MF_00346">
    <property type="entry name" value="UPF0149"/>
    <property type="match status" value="1"/>
</dbReference>
<accession>A0A2M8RWE8</accession>
<sequence length="185" mass="21163">MKKQTILYTELKKKLNDAGVFASPSELHGFLAGTICSGVNENNWRQLVYQLTNDYQAYPTSLLKDVEQMYQHIKQTLSDANNFDFELCLSDEDDVFSRADSLAEWVNNFLLGLALNRPDWEHEHGELGEAVSDLQAIAQLGYDEDDDPQELETSLEALIEYVRTVTTVLYTFYRSNQMTSKPVLH</sequence>
<dbReference type="EMBL" id="PHGZ01000011">
    <property type="protein sequence ID" value="PJG83203.1"/>
    <property type="molecule type" value="Genomic_DNA"/>
</dbReference>
<organism evidence="3 4">
    <name type="scientific">Caviibacterium pharyngocola</name>
    <dbReference type="NCBI Taxonomy" id="28159"/>
    <lineage>
        <taxon>Bacteria</taxon>
        <taxon>Pseudomonadati</taxon>
        <taxon>Pseudomonadota</taxon>
        <taxon>Gammaproteobacteria</taxon>
        <taxon>Pasteurellales</taxon>
        <taxon>Pasteurellaceae</taxon>
        <taxon>Caviibacterium</taxon>
    </lineage>
</organism>
<dbReference type="InterPro" id="IPR011978">
    <property type="entry name" value="YgfB-like"/>
</dbReference>
<comment type="similarity">
    <text evidence="1 2">Belongs to the UPF0149 family.</text>
</comment>